<organism evidence="3 4">
    <name type="scientific">Glutamicibacter ectropisis</name>
    <dbReference type="NCBI Taxonomy" id="3046593"/>
    <lineage>
        <taxon>Bacteria</taxon>
        <taxon>Bacillati</taxon>
        <taxon>Actinomycetota</taxon>
        <taxon>Actinomycetes</taxon>
        <taxon>Micrococcales</taxon>
        <taxon>Micrococcaceae</taxon>
        <taxon>Glutamicibacter</taxon>
    </lineage>
</organism>
<keyword evidence="4" id="KW-1185">Reference proteome</keyword>
<dbReference type="KEGG" id="gey:QMQ05_16420"/>
<name>A0AAU6WED2_9MICC</name>
<evidence type="ECO:0000259" key="2">
    <source>
        <dbReference type="Pfam" id="PF01261"/>
    </source>
</evidence>
<protein>
    <submittedName>
        <fullName evidence="3">Sugar phosphate isomerase/epimerase family protein</fullName>
    </submittedName>
</protein>
<feature type="domain" description="Xylose isomerase-like TIM barrel" evidence="2">
    <location>
        <begin position="21"/>
        <end position="281"/>
    </location>
</feature>
<reference evidence="3 4" key="1">
    <citation type="submission" date="2023-05" db="EMBL/GenBank/DDBJ databases">
        <title>Glutamicibacter sp. B1, complete genome.</title>
        <authorList>
            <person name="Long Y.H."/>
            <person name="Fang T."/>
            <person name="Li X.Y."/>
        </authorList>
    </citation>
    <scope>NUCLEOTIDE SEQUENCE [LARGE SCALE GENOMIC DNA]</scope>
    <source>
        <strain evidence="3 4">B1</strain>
    </source>
</reference>
<evidence type="ECO:0000256" key="1">
    <source>
        <dbReference type="ARBA" id="ARBA00023277"/>
    </source>
</evidence>
<dbReference type="EMBL" id="CP125942">
    <property type="protein sequence ID" value="XAO45892.1"/>
    <property type="molecule type" value="Genomic_DNA"/>
</dbReference>
<dbReference type="Pfam" id="PF01261">
    <property type="entry name" value="AP_endonuc_2"/>
    <property type="match status" value="1"/>
</dbReference>
<evidence type="ECO:0000313" key="3">
    <source>
        <dbReference type="EMBL" id="XAO45892.1"/>
    </source>
</evidence>
<dbReference type="PANTHER" id="PTHR12110:SF21">
    <property type="entry name" value="XYLOSE ISOMERASE-LIKE TIM BARREL DOMAIN-CONTAINING PROTEIN"/>
    <property type="match status" value="1"/>
</dbReference>
<evidence type="ECO:0000313" key="4">
    <source>
        <dbReference type="Proteomes" id="UP001486888"/>
    </source>
</evidence>
<accession>A0AAU6WED2</accession>
<dbReference type="InterPro" id="IPR013022">
    <property type="entry name" value="Xyl_isomerase-like_TIM-brl"/>
</dbReference>
<gene>
    <name evidence="3" type="ORF">QMQ05_16420</name>
</gene>
<proteinExistence type="predicted"/>
<dbReference type="InterPro" id="IPR050312">
    <property type="entry name" value="IolE/XylAMocC-like"/>
</dbReference>
<dbReference type="InterPro" id="IPR036237">
    <property type="entry name" value="Xyl_isomerase-like_sf"/>
</dbReference>
<dbReference type="Gene3D" id="3.20.20.150">
    <property type="entry name" value="Divalent-metal-dependent TIM barrel enzymes"/>
    <property type="match status" value="1"/>
</dbReference>
<dbReference type="AlphaFoldDB" id="A0AAU6WED2"/>
<dbReference type="GO" id="GO:0016853">
    <property type="term" value="F:isomerase activity"/>
    <property type="evidence" value="ECO:0007669"/>
    <property type="project" value="UniProtKB-KW"/>
</dbReference>
<sequence>MAKLSMNVTTSFYGNVATDIATAKSAGFGGIELQSPKLYRYLDAGYSVNTLPDMLDGLEVTGIGAVLDLERQGTAREEMLQEVQRMAEIATVVGAPILQMCTGPVDWNVVKDFKAGKLTESDTRYRGTLGLSEAEAISVATNNVSAAASIAADHGLEIYLEPLAWSNINRCRQALEIIERCGRDNIGIALDTWHFWTVGDTLEEVAALPKELIKAAHISDGLDLDREHEVPTQDVHRNVVIGGGAIPLQQWVDAIKSTGYDGWWVSEMFSDRANEHDFHKVASTMRNLLDIMTS</sequence>
<dbReference type="SUPFAM" id="SSF51658">
    <property type="entry name" value="Xylose isomerase-like"/>
    <property type="match status" value="1"/>
</dbReference>
<dbReference type="PANTHER" id="PTHR12110">
    <property type="entry name" value="HYDROXYPYRUVATE ISOMERASE"/>
    <property type="match status" value="1"/>
</dbReference>
<dbReference type="RefSeq" id="WP_345471803.1">
    <property type="nucleotide sequence ID" value="NZ_CP125942.1"/>
</dbReference>
<keyword evidence="3" id="KW-0413">Isomerase</keyword>
<dbReference type="Proteomes" id="UP001486888">
    <property type="component" value="Chromosome"/>
</dbReference>
<keyword evidence="1" id="KW-0119">Carbohydrate metabolism</keyword>